<dbReference type="SUPFAM" id="SSF53448">
    <property type="entry name" value="Nucleotide-diphospho-sugar transferases"/>
    <property type="match status" value="1"/>
</dbReference>
<dbReference type="PANTHER" id="PTHR43867:SF2">
    <property type="entry name" value="CELLULOSE SYNTHASE CATALYTIC SUBUNIT A [UDP-FORMING]"/>
    <property type="match status" value="1"/>
</dbReference>
<keyword evidence="2" id="KW-0328">Glycosyltransferase</keyword>
<keyword evidence="5 8" id="KW-1133">Transmembrane helix</keyword>
<evidence type="ECO:0000256" key="8">
    <source>
        <dbReference type="SAM" id="Phobius"/>
    </source>
</evidence>
<evidence type="ECO:0000313" key="10">
    <source>
        <dbReference type="EMBL" id="MDN4472257.1"/>
    </source>
</evidence>
<dbReference type="RefSeq" id="WP_301126664.1">
    <property type="nucleotide sequence ID" value="NZ_JAUHPV010000002.1"/>
</dbReference>
<evidence type="ECO:0000256" key="7">
    <source>
        <dbReference type="PROSITE-ProRule" id="PRU00169"/>
    </source>
</evidence>
<dbReference type="InterPro" id="IPR029044">
    <property type="entry name" value="Nucleotide-diphossugar_trans"/>
</dbReference>
<dbReference type="Proteomes" id="UP001172738">
    <property type="component" value="Unassembled WGS sequence"/>
</dbReference>
<reference evidence="10" key="1">
    <citation type="submission" date="2023-06" db="EMBL/GenBank/DDBJ databases">
        <title>SYSU T00b26.</title>
        <authorList>
            <person name="Gao L."/>
            <person name="Fang B.-Z."/>
            <person name="Li W.-J."/>
        </authorList>
    </citation>
    <scope>NUCLEOTIDE SEQUENCE</scope>
    <source>
        <strain evidence="10">SYSU T00b26</strain>
    </source>
</reference>
<dbReference type="InterPro" id="IPR050321">
    <property type="entry name" value="Glycosyltr_2/OpgH_subfam"/>
</dbReference>
<dbReference type="Pfam" id="PF13641">
    <property type="entry name" value="Glyco_tranf_2_3"/>
    <property type="match status" value="1"/>
</dbReference>
<evidence type="ECO:0000256" key="4">
    <source>
        <dbReference type="ARBA" id="ARBA00022692"/>
    </source>
</evidence>
<proteinExistence type="predicted"/>
<evidence type="ECO:0000256" key="6">
    <source>
        <dbReference type="ARBA" id="ARBA00023136"/>
    </source>
</evidence>
<comment type="subcellular location">
    <subcellularLocation>
        <location evidence="1">Membrane</location>
        <topology evidence="1">Multi-pass membrane protein</topology>
    </subcellularLocation>
</comment>
<name>A0ABT8FZL7_9MICO</name>
<feature type="domain" description="Response regulatory" evidence="9">
    <location>
        <begin position="5"/>
        <end position="121"/>
    </location>
</feature>
<accession>A0ABT8FZL7</accession>
<keyword evidence="7" id="KW-0597">Phosphoprotein</keyword>
<keyword evidence="4 8" id="KW-0812">Transmembrane</keyword>
<organism evidence="10 11">
    <name type="scientific">Demequina zhanjiangensis</name>
    <dbReference type="NCBI Taxonomy" id="3051659"/>
    <lineage>
        <taxon>Bacteria</taxon>
        <taxon>Bacillati</taxon>
        <taxon>Actinomycetota</taxon>
        <taxon>Actinomycetes</taxon>
        <taxon>Micrococcales</taxon>
        <taxon>Demequinaceae</taxon>
        <taxon>Demequina</taxon>
    </lineage>
</organism>
<gene>
    <name evidence="10" type="ORF">QQX04_04530</name>
</gene>
<feature type="transmembrane region" description="Helical" evidence="8">
    <location>
        <begin position="667"/>
        <end position="689"/>
    </location>
</feature>
<dbReference type="PROSITE" id="PS50110">
    <property type="entry name" value="RESPONSE_REGULATORY"/>
    <property type="match status" value="1"/>
</dbReference>
<evidence type="ECO:0000259" key="9">
    <source>
        <dbReference type="PROSITE" id="PS50110"/>
    </source>
</evidence>
<dbReference type="InterPro" id="IPR011006">
    <property type="entry name" value="CheY-like_superfamily"/>
</dbReference>
<dbReference type="EMBL" id="JAUHPV010000002">
    <property type="protein sequence ID" value="MDN4472257.1"/>
    <property type="molecule type" value="Genomic_DNA"/>
</dbReference>
<dbReference type="InterPro" id="IPR001789">
    <property type="entry name" value="Sig_transdc_resp-reg_receiver"/>
</dbReference>
<protein>
    <submittedName>
        <fullName evidence="10">Response regulator</fullName>
    </submittedName>
</protein>
<feature type="transmembrane region" description="Helical" evidence="8">
    <location>
        <begin position="638"/>
        <end position="655"/>
    </location>
</feature>
<dbReference type="SUPFAM" id="SSF52172">
    <property type="entry name" value="CheY-like"/>
    <property type="match status" value="1"/>
</dbReference>
<evidence type="ECO:0000313" key="11">
    <source>
        <dbReference type="Proteomes" id="UP001172738"/>
    </source>
</evidence>
<dbReference type="CDD" id="cd06423">
    <property type="entry name" value="CESA_like"/>
    <property type="match status" value="1"/>
</dbReference>
<sequence length="745" mass="82976">MQHSRVLVVDDDEMIRALIAAVLANEGLDVVEAESGPAALEILSVEQPDLVISDVMMPEMDGFQLITKLRATADAGSVPVLFLTSRIDPSDSATGLRLGATEYLRKPFTPDELVGQVKRHLAERPEEVEASRARTPLPGSSELHDSVDFIRSQGRRVAVARIAIEERLMVEARFGAVGWADVQEQLGALARARLGEEAVLGTDGGDLMVAVSGVPLRSMDGALGAVARDVSDTRFAVRGESVRLTPTIGWADAASGISTDTAIERTVSAADAARDLLDLQPVRWRPEIQEPESRQPSLAARVVAAATTPFQIALTVVLGIVGPFLIYQALYRLGFDISSAMYLIIVFALAITGMLIWSEGFYALDPIRPPKQPGAPAPPATAIIAAYLPNEAATIVDTVESFLRVDYPDLQVILAYNTPRGLLVERTLRQIAERDPRFLPLRVEGSTSKAQNVNAALRHARGEFVGMYDADHHPARDSFTRAWRWLSNGYDVVQGHCVIRNGDASRTARTVAVEFEAIYAVSHPGRAQLHGFGIFGGSNGFWRTEVLRRTRMHGFMLTEDIDSSLRVIESGGRIANDPGLISRELAPTSWHQLWNQRMRWAQGWFQVSKRHLRHAWRSRTLTMRQKLGMTALLGWREVYPWISVQMFPLIAFLAWRDAGLESLDWFIAIFVLTTLFTTTVGPGQTFFAWRLAAPDIRRHKKWFWFYLFFASLFYTEWKNVISRVAQVKETMGERQWKVTPRAARR</sequence>
<keyword evidence="11" id="KW-1185">Reference proteome</keyword>
<keyword evidence="6 8" id="KW-0472">Membrane</keyword>
<dbReference type="PANTHER" id="PTHR43867">
    <property type="entry name" value="CELLULOSE SYNTHASE CATALYTIC SUBUNIT A [UDP-FORMING]"/>
    <property type="match status" value="1"/>
</dbReference>
<comment type="caution">
    <text evidence="10">The sequence shown here is derived from an EMBL/GenBank/DDBJ whole genome shotgun (WGS) entry which is preliminary data.</text>
</comment>
<evidence type="ECO:0000256" key="1">
    <source>
        <dbReference type="ARBA" id="ARBA00004141"/>
    </source>
</evidence>
<evidence type="ECO:0000256" key="2">
    <source>
        <dbReference type="ARBA" id="ARBA00022676"/>
    </source>
</evidence>
<evidence type="ECO:0000256" key="3">
    <source>
        <dbReference type="ARBA" id="ARBA00022679"/>
    </source>
</evidence>
<feature type="modified residue" description="4-aspartylphosphate" evidence="7">
    <location>
        <position position="54"/>
    </location>
</feature>
<dbReference type="Pfam" id="PF00072">
    <property type="entry name" value="Response_reg"/>
    <property type="match status" value="1"/>
</dbReference>
<dbReference type="CDD" id="cd17574">
    <property type="entry name" value="REC_OmpR"/>
    <property type="match status" value="1"/>
</dbReference>
<evidence type="ECO:0000256" key="5">
    <source>
        <dbReference type="ARBA" id="ARBA00022989"/>
    </source>
</evidence>
<dbReference type="SMART" id="SM00448">
    <property type="entry name" value="REC"/>
    <property type="match status" value="1"/>
</dbReference>
<dbReference type="Gene3D" id="3.90.550.10">
    <property type="entry name" value="Spore Coat Polysaccharide Biosynthesis Protein SpsA, Chain A"/>
    <property type="match status" value="1"/>
</dbReference>
<feature type="transmembrane region" description="Helical" evidence="8">
    <location>
        <begin position="701"/>
        <end position="717"/>
    </location>
</feature>
<feature type="transmembrane region" description="Helical" evidence="8">
    <location>
        <begin position="302"/>
        <end position="327"/>
    </location>
</feature>
<keyword evidence="3" id="KW-0808">Transferase</keyword>
<dbReference type="Gene3D" id="3.40.50.2300">
    <property type="match status" value="1"/>
</dbReference>
<feature type="transmembrane region" description="Helical" evidence="8">
    <location>
        <begin position="339"/>
        <end position="358"/>
    </location>
</feature>